<dbReference type="PROSITE" id="PS00211">
    <property type="entry name" value="ABC_TRANSPORTER_1"/>
    <property type="match status" value="1"/>
</dbReference>
<comment type="caution">
    <text evidence="12">The sequence shown here is derived from an EMBL/GenBank/DDBJ whole genome shotgun (WGS) entry which is preliminary data.</text>
</comment>
<dbReference type="InterPro" id="IPR015854">
    <property type="entry name" value="ABC_transpr_LolD-like"/>
</dbReference>
<evidence type="ECO:0000256" key="9">
    <source>
        <dbReference type="ARBA" id="ARBA00023306"/>
    </source>
</evidence>
<dbReference type="InterPro" id="IPR003593">
    <property type="entry name" value="AAA+_ATPase"/>
</dbReference>
<evidence type="ECO:0000256" key="5">
    <source>
        <dbReference type="ARBA" id="ARBA00022618"/>
    </source>
</evidence>
<dbReference type="PANTHER" id="PTHR24220">
    <property type="entry name" value="IMPORT ATP-BINDING PROTEIN"/>
    <property type="match status" value="1"/>
</dbReference>
<dbReference type="PANTHER" id="PTHR24220:SF470">
    <property type="entry name" value="CELL DIVISION ATP-BINDING PROTEIN FTSE"/>
    <property type="match status" value="1"/>
</dbReference>
<evidence type="ECO:0000259" key="11">
    <source>
        <dbReference type="PROSITE" id="PS50893"/>
    </source>
</evidence>
<dbReference type="Gene3D" id="3.40.50.300">
    <property type="entry name" value="P-loop containing nucleotide triphosphate hydrolases"/>
    <property type="match status" value="1"/>
</dbReference>
<dbReference type="GO" id="GO:0005524">
    <property type="term" value="F:ATP binding"/>
    <property type="evidence" value="ECO:0007669"/>
    <property type="project" value="UniProtKB-UniRule"/>
</dbReference>
<dbReference type="GO" id="GO:0005886">
    <property type="term" value="C:plasma membrane"/>
    <property type="evidence" value="ECO:0007669"/>
    <property type="project" value="UniProtKB-SubCell"/>
</dbReference>
<protein>
    <recommendedName>
        <fullName evidence="2 10">Cell division ATP-binding protein FtsE</fullName>
    </recommendedName>
</protein>
<keyword evidence="9 10" id="KW-0131">Cell cycle</keyword>
<comment type="subunit">
    <text evidence="10">Homodimer. Forms a membrane-associated complex with FtsX.</text>
</comment>
<sequence length="228" mass="26236">MLIEMQHVFKTYKNGVVALSDITLSIDKGEFVYLIGPSGAGKSTWIKLLYREELPSKGKMLVNGFDFSRFKSRHTHRLRRTIGVVFQDYRLIERLTVEENIAFAMEVVEAPARDIRRRVNELLYLVGLKAHAKRFPRELSGGEQQRVAIARALANKPELLIADEPTGNLDYENSLQIIKLLEEINLQGTTVVMATHDRDIVNRFRRRVLELSEGRLLRDEAKGVYDRQ</sequence>
<keyword evidence="5 10" id="KW-0132">Cell division</keyword>
<evidence type="ECO:0000256" key="1">
    <source>
        <dbReference type="ARBA" id="ARBA00005417"/>
    </source>
</evidence>
<dbReference type="GO" id="GO:0022857">
    <property type="term" value="F:transmembrane transporter activity"/>
    <property type="evidence" value="ECO:0007669"/>
    <property type="project" value="TreeGrafter"/>
</dbReference>
<proteinExistence type="inferred from homology"/>
<evidence type="ECO:0000256" key="4">
    <source>
        <dbReference type="ARBA" id="ARBA00022475"/>
    </source>
</evidence>
<evidence type="ECO:0000256" key="2">
    <source>
        <dbReference type="ARBA" id="ARBA00020019"/>
    </source>
</evidence>
<feature type="domain" description="ABC transporter" evidence="11">
    <location>
        <begin position="3"/>
        <end position="228"/>
    </location>
</feature>
<keyword evidence="3" id="KW-0813">Transport</keyword>
<keyword evidence="4 10" id="KW-1003">Cell membrane</keyword>
<gene>
    <name evidence="10" type="primary">ftsE</name>
    <name evidence="12" type="ORF">BSOLF_0857</name>
</gene>
<dbReference type="EMBL" id="PEBX01000047">
    <property type="protein sequence ID" value="PTQ56085.1"/>
    <property type="molecule type" value="Genomic_DNA"/>
</dbReference>
<dbReference type="InterPro" id="IPR003439">
    <property type="entry name" value="ABC_transporter-like_ATP-bd"/>
</dbReference>
<evidence type="ECO:0000256" key="3">
    <source>
        <dbReference type="ARBA" id="ARBA00022448"/>
    </source>
</evidence>
<accession>A0A2R6Y086</accession>
<dbReference type="SMART" id="SM00382">
    <property type="entry name" value="AAA"/>
    <property type="match status" value="1"/>
</dbReference>
<dbReference type="Proteomes" id="UP000244338">
    <property type="component" value="Unassembled WGS sequence"/>
</dbReference>
<dbReference type="PROSITE" id="PS50893">
    <property type="entry name" value="ABC_TRANSPORTER_2"/>
    <property type="match status" value="1"/>
</dbReference>
<dbReference type="FunFam" id="3.40.50.300:FF:000056">
    <property type="entry name" value="Cell division ATP-binding protein FtsE"/>
    <property type="match status" value="1"/>
</dbReference>
<dbReference type="Pfam" id="PF00005">
    <property type="entry name" value="ABC_tran"/>
    <property type="match status" value="1"/>
</dbReference>
<comment type="function">
    <text evidence="10">Part of the ABC transporter FtsEX involved in cellular division.</text>
</comment>
<organism evidence="12 13">
    <name type="scientific">Candidatus Carbonibacillus altaicus</name>
    <dbReference type="NCBI Taxonomy" id="2163959"/>
    <lineage>
        <taxon>Bacteria</taxon>
        <taxon>Bacillati</taxon>
        <taxon>Bacillota</taxon>
        <taxon>Bacilli</taxon>
        <taxon>Bacillales</taxon>
        <taxon>Candidatus Carbonibacillus</taxon>
    </lineage>
</organism>
<keyword evidence="7 10" id="KW-0067">ATP-binding</keyword>
<keyword evidence="6 10" id="KW-0547">Nucleotide-binding</keyword>
<reference evidence="13" key="1">
    <citation type="journal article" date="2018" name="Sci. Rep.">
        <title>Lignite coal burning seam in the remote Altai Mountains harbors a hydrogen-driven thermophilic microbial community.</title>
        <authorList>
            <person name="Kadnikov V.V."/>
            <person name="Mardanov A.V."/>
            <person name="Ivasenko D.A."/>
            <person name="Antsiferov D.V."/>
            <person name="Beletsky A.V."/>
            <person name="Karnachuk O.V."/>
            <person name="Ravin N.V."/>
        </authorList>
    </citation>
    <scope>NUCLEOTIDE SEQUENCE [LARGE SCALE GENOMIC DNA]</scope>
</reference>
<dbReference type="InterPro" id="IPR005286">
    <property type="entry name" value="Cell_div_FtsE"/>
</dbReference>
<evidence type="ECO:0000313" key="12">
    <source>
        <dbReference type="EMBL" id="PTQ56085.1"/>
    </source>
</evidence>
<dbReference type="SUPFAM" id="SSF52540">
    <property type="entry name" value="P-loop containing nucleoside triphosphate hydrolases"/>
    <property type="match status" value="1"/>
</dbReference>
<dbReference type="NCBIfam" id="TIGR02673">
    <property type="entry name" value="FtsE"/>
    <property type="match status" value="1"/>
</dbReference>
<comment type="subcellular location">
    <subcellularLocation>
        <location evidence="10">Cell membrane</location>
        <topology evidence="10">Peripheral membrane protein</topology>
        <orientation evidence="10">Cytoplasmic side</orientation>
    </subcellularLocation>
</comment>
<name>A0A2R6Y086_9BACL</name>
<evidence type="ECO:0000256" key="6">
    <source>
        <dbReference type="ARBA" id="ARBA00022741"/>
    </source>
</evidence>
<dbReference type="GO" id="GO:0016887">
    <property type="term" value="F:ATP hydrolysis activity"/>
    <property type="evidence" value="ECO:0007669"/>
    <property type="project" value="InterPro"/>
</dbReference>
<comment type="similarity">
    <text evidence="1 10">Belongs to the ABC transporter superfamily.</text>
</comment>
<dbReference type="GO" id="GO:0051301">
    <property type="term" value="P:cell division"/>
    <property type="evidence" value="ECO:0007669"/>
    <property type="project" value="UniProtKB-UniRule"/>
</dbReference>
<keyword evidence="8 10" id="KW-0472">Membrane</keyword>
<evidence type="ECO:0000256" key="10">
    <source>
        <dbReference type="RuleBase" id="RU365094"/>
    </source>
</evidence>
<dbReference type="AlphaFoldDB" id="A0A2R6Y086"/>
<evidence type="ECO:0000256" key="8">
    <source>
        <dbReference type="ARBA" id="ARBA00023136"/>
    </source>
</evidence>
<evidence type="ECO:0000256" key="7">
    <source>
        <dbReference type="ARBA" id="ARBA00022840"/>
    </source>
</evidence>
<dbReference type="InterPro" id="IPR027417">
    <property type="entry name" value="P-loop_NTPase"/>
</dbReference>
<evidence type="ECO:0000313" key="13">
    <source>
        <dbReference type="Proteomes" id="UP000244338"/>
    </source>
</evidence>
<dbReference type="InterPro" id="IPR017871">
    <property type="entry name" value="ABC_transporter-like_CS"/>
</dbReference>